<gene>
    <name evidence="1" type="ORF">BSZ36_13410</name>
</gene>
<dbReference type="AlphaFoldDB" id="A0A259U1T1"/>
<evidence type="ECO:0000313" key="1">
    <source>
        <dbReference type="EMBL" id="OZC03896.1"/>
    </source>
</evidence>
<name>A0A259U1T1_9BACT</name>
<accession>A0A259U1T1</accession>
<dbReference type="EMBL" id="MQWB01000001">
    <property type="protein sequence ID" value="OZC03896.1"/>
    <property type="molecule type" value="Genomic_DNA"/>
</dbReference>
<protein>
    <submittedName>
        <fullName evidence="1">Uncharacterized protein</fullName>
    </submittedName>
</protein>
<sequence length="186" mass="19132">MTSPAPLAARVAAFASTAALSTTQDLIRATAPALGPDADMSVVAEETLVLVATVTARAAEVGLQSAPEALQAVGPALAEVPFLYHDFLLGAEMIAAGAEGDVEPDQSVYDRLARKADFYTAHLPPGRFPGPRALGDKLPLWMGRVSPPGLPTSPDKRLGDLGLVDVLAAHARLVLAFAQKASGADA</sequence>
<organism evidence="1 2">
    <name type="scientific">Rubricoccus marinus</name>
    <dbReference type="NCBI Taxonomy" id="716817"/>
    <lineage>
        <taxon>Bacteria</taxon>
        <taxon>Pseudomonadati</taxon>
        <taxon>Rhodothermota</taxon>
        <taxon>Rhodothermia</taxon>
        <taxon>Rhodothermales</taxon>
        <taxon>Rubricoccaceae</taxon>
        <taxon>Rubricoccus</taxon>
    </lineage>
</organism>
<comment type="caution">
    <text evidence="1">The sequence shown here is derived from an EMBL/GenBank/DDBJ whole genome shotgun (WGS) entry which is preliminary data.</text>
</comment>
<dbReference type="InParanoid" id="A0A259U1T1"/>
<dbReference type="OrthoDB" id="1494892at2"/>
<keyword evidence="2" id="KW-1185">Reference proteome</keyword>
<evidence type="ECO:0000313" key="2">
    <source>
        <dbReference type="Proteomes" id="UP000216446"/>
    </source>
</evidence>
<reference evidence="1" key="1">
    <citation type="submission" date="2016-11" db="EMBL/GenBank/DDBJ databases">
        <title>Study of marine rhodopsin-containing bacteria.</title>
        <authorList>
            <person name="Yoshizawa S."/>
            <person name="Kumagai Y."/>
            <person name="Kogure K."/>
        </authorList>
    </citation>
    <scope>NUCLEOTIDE SEQUENCE [LARGE SCALE GENOMIC DNA]</scope>
    <source>
        <strain evidence="1">SG-29</strain>
    </source>
</reference>
<dbReference type="RefSeq" id="WP_094549770.1">
    <property type="nucleotide sequence ID" value="NZ_MQWB01000001.1"/>
</dbReference>
<dbReference type="Proteomes" id="UP000216446">
    <property type="component" value="Unassembled WGS sequence"/>
</dbReference>
<proteinExistence type="predicted"/>